<evidence type="ECO:0000313" key="2">
    <source>
        <dbReference type="EMBL" id="PQP94745.1"/>
    </source>
</evidence>
<proteinExistence type="predicted"/>
<dbReference type="AlphaFoldDB" id="A0A314YZH6"/>
<accession>A0A314YZH6</accession>
<sequence length="86" mass="9142">MKKWKKQPITPPTPSTGDGKKKWVAGIDAAVVGEDRRGWESSSSRRSTGLLLEINAMCGGEGENRGEVVTARYAAKEINGGGRVVG</sequence>
<evidence type="ECO:0000256" key="1">
    <source>
        <dbReference type="SAM" id="MobiDB-lite"/>
    </source>
</evidence>
<dbReference type="EMBL" id="PJQY01002321">
    <property type="protein sequence ID" value="PQP94745.1"/>
    <property type="molecule type" value="Genomic_DNA"/>
</dbReference>
<feature type="region of interest" description="Disordered" evidence="1">
    <location>
        <begin position="1"/>
        <end position="21"/>
    </location>
</feature>
<comment type="caution">
    <text evidence="2">The sequence shown here is derived from an EMBL/GenBank/DDBJ whole genome shotgun (WGS) entry which is preliminary data.</text>
</comment>
<dbReference type="Proteomes" id="UP000250321">
    <property type="component" value="Unassembled WGS sequence"/>
</dbReference>
<name>A0A314YZH6_PRUYE</name>
<keyword evidence="3" id="KW-1185">Reference proteome</keyword>
<organism evidence="2 3">
    <name type="scientific">Prunus yedoensis var. nudiflora</name>
    <dbReference type="NCBI Taxonomy" id="2094558"/>
    <lineage>
        <taxon>Eukaryota</taxon>
        <taxon>Viridiplantae</taxon>
        <taxon>Streptophyta</taxon>
        <taxon>Embryophyta</taxon>
        <taxon>Tracheophyta</taxon>
        <taxon>Spermatophyta</taxon>
        <taxon>Magnoliopsida</taxon>
        <taxon>eudicotyledons</taxon>
        <taxon>Gunneridae</taxon>
        <taxon>Pentapetalae</taxon>
        <taxon>rosids</taxon>
        <taxon>fabids</taxon>
        <taxon>Rosales</taxon>
        <taxon>Rosaceae</taxon>
        <taxon>Amygdaloideae</taxon>
        <taxon>Amygdaleae</taxon>
        <taxon>Prunus</taxon>
    </lineage>
</organism>
<protein>
    <submittedName>
        <fullName evidence="2">Uncharacterized protein</fullName>
    </submittedName>
</protein>
<reference evidence="2 3" key="1">
    <citation type="submission" date="2018-02" db="EMBL/GenBank/DDBJ databases">
        <title>Draft genome of wild Prunus yedoensis var. nudiflora.</title>
        <authorList>
            <person name="Baek S."/>
            <person name="Kim J.-H."/>
            <person name="Choi K."/>
            <person name="Kim G.-B."/>
            <person name="Cho A."/>
            <person name="Jang H."/>
            <person name="Shin C.-H."/>
            <person name="Yu H.-J."/>
            <person name="Mun J.-H."/>
        </authorList>
    </citation>
    <scope>NUCLEOTIDE SEQUENCE [LARGE SCALE GENOMIC DNA]</scope>
    <source>
        <strain evidence="3">cv. Jeju island</strain>
        <tissue evidence="2">Leaf</tissue>
    </source>
</reference>
<evidence type="ECO:0000313" key="3">
    <source>
        <dbReference type="Proteomes" id="UP000250321"/>
    </source>
</evidence>
<gene>
    <name evidence="2" type="ORF">Pyn_14850</name>
</gene>